<dbReference type="GO" id="GO:0016787">
    <property type="term" value="F:hydrolase activity"/>
    <property type="evidence" value="ECO:0007669"/>
    <property type="project" value="TreeGrafter"/>
</dbReference>
<dbReference type="Gene3D" id="2.120.10.30">
    <property type="entry name" value="TolB, C-terminal domain"/>
    <property type="match status" value="2"/>
</dbReference>
<reference evidence="2" key="1">
    <citation type="journal article" date="2023" name="Proc. Natl. Acad. Sci. U.S.A.">
        <title>Genomic and structural basis for evolution of tropane alkaloid biosynthesis.</title>
        <authorList>
            <person name="Wanga Y.-J."/>
            <person name="Taina T."/>
            <person name="Yua J.-Y."/>
            <person name="Lia J."/>
            <person name="Xua B."/>
            <person name="Chenc J."/>
            <person name="D'Auriad J.C."/>
            <person name="Huanga J.-P."/>
            <person name="Huanga S.-X."/>
        </authorList>
    </citation>
    <scope>NUCLEOTIDE SEQUENCE [LARGE SCALE GENOMIC DNA]</scope>
    <source>
        <strain evidence="2">cv. KIB-2019</strain>
    </source>
</reference>
<evidence type="ECO:0000313" key="1">
    <source>
        <dbReference type="EMBL" id="KAJ8532204.1"/>
    </source>
</evidence>
<dbReference type="InterPro" id="IPR011042">
    <property type="entry name" value="6-blade_b-propeller_TolB-like"/>
</dbReference>
<dbReference type="EMBL" id="JAJAGQ010000020">
    <property type="protein sequence ID" value="KAJ8532204.1"/>
    <property type="molecule type" value="Genomic_DNA"/>
</dbReference>
<dbReference type="OrthoDB" id="5307922at2759"/>
<comment type="caution">
    <text evidence="1">The sequence shown here is derived from an EMBL/GenBank/DDBJ whole genome shotgun (WGS) entry which is preliminary data.</text>
</comment>
<keyword evidence="2" id="KW-1185">Reference proteome</keyword>
<gene>
    <name evidence="1" type="ORF">K7X08_012127</name>
</gene>
<dbReference type="PANTHER" id="PTHR10426">
    <property type="entry name" value="STRICTOSIDINE SYNTHASE-RELATED"/>
    <property type="match status" value="1"/>
</dbReference>
<proteinExistence type="predicted"/>
<dbReference type="GO" id="GO:0012505">
    <property type="term" value="C:endomembrane system"/>
    <property type="evidence" value="ECO:0007669"/>
    <property type="project" value="TreeGrafter"/>
</dbReference>
<organism evidence="1 2">
    <name type="scientific">Anisodus acutangulus</name>
    <dbReference type="NCBI Taxonomy" id="402998"/>
    <lineage>
        <taxon>Eukaryota</taxon>
        <taxon>Viridiplantae</taxon>
        <taxon>Streptophyta</taxon>
        <taxon>Embryophyta</taxon>
        <taxon>Tracheophyta</taxon>
        <taxon>Spermatophyta</taxon>
        <taxon>Magnoliopsida</taxon>
        <taxon>eudicotyledons</taxon>
        <taxon>Gunneridae</taxon>
        <taxon>Pentapetalae</taxon>
        <taxon>asterids</taxon>
        <taxon>lamiids</taxon>
        <taxon>Solanales</taxon>
        <taxon>Solanaceae</taxon>
        <taxon>Solanoideae</taxon>
        <taxon>Hyoscyameae</taxon>
        <taxon>Anisodus</taxon>
    </lineage>
</organism>
<dbReference type="Proteomes" id="UP001152561">
    <property type="component" value="Unassembled WGS sequence"/>
</dbReference>
<dbReference type="PANTHER" id="PTHR10426:SF119">
    <property type="entry name" value="PROTEIN STRICTOSIDINE SYNTHASE-LIKE 10-LIKE"/>
    <property type="match status" value="1"/>
</dbReference>
<name>A0A9Q1L9H9_9SOLA</name>
<dbReference type="SUPFAM" id="SSF63829">
    <property type="entry name" value="Calcium-dependent phosphotriesterase"/>
    <property type="match status" value="1"/>
</dbReference>
<sequence>MEHDCGRPLGLRFDTRTGDLYIADAYLGLQVVGPNGGLATPLVQEIEDKPLVFTNDMDIDDHDDVIYFTDTSTKYQRILRYWLKGPNKGKHDTFVELPGYPDNIRMNLRGEFWVALQSFAQFMSISDTNDLFGGGQLHATAMKLSEDGQVLEVLEDVQGKTLRSISEVHEKNGKLWIATNDLFGGEQLHATAMKLSEDGQVLEVLDVQGKTLRSISEVHEKIASCGLVLL</sequence>
<accession>A0A9Q1L9H9</accession>
<evidence type="ECO:0008006" key="3">
    <source>
        <dbReference type="Google" id="ProtNLM"/>
    </source>
</evidence>
<evidence type="ECO:0000313" key="2">
    <source>
        <dbReference type="Proteomes" id="UP001152561"/>
    </source>
</evidence>
<protein>
    <recommendedName>
        <fullName evidence="3">Adipocyte plasma membrane-associated protein</fullName>
    </recommendedName>
</protein>
<dbReference type="AlphaFoldDB" id="A0A9Q1L9H9"/>